<dbReference type="PROSITE" id="PS50929">
    <property type="entry name" value="ABC_TM1F"/>
    <property type="match status" value="1"/>
</dbReference>
<keyword evidence="3 5" id="KW-1133">Transmembrane helix</keyword>
<feature type="transmembrane region" description="Helical" evidence="5">
    <location>
        <begin position="104"/>
        <end position="123"/>
    </location>
</feature>
<protein>
    <submittedName>
        <fullName evidence="7">ABC transporter transmembrane region</fullName>
    </submittedName>
</protein>
<keyword evidence="8" id="KW-1185">Reference proteome</keyword>
<organism evidence="7 8">
    <name type="scientific">Actinokineospora terrae</name>
    <dbReference type="NCBI Taxonomy" id="155974"/>
    <lineage>
        <taxon>Bacteria</taxon>
        <taxon>Bacillati</taxon>
        <taxon>Actinomycetota</taxon>
        <taxon>Actinomycetes</taxon>
        <taxon>Pseudonocardiales</taxon>
        <taxon>Pseudonocardiaceae</taxon>
        <taxon>Actinokineospora</taxon>
    </lineage>
</organism>
<dbReference type="STRING" id="155974.SAMN04487818_11389"/>
<dbReference type="GO" id="GO:0005886">
    <property type="term" value="C:plasma membrane"/>
    <property type="evidence" value="ECO:0007669"/>
    <property type="project" value="UniProtKB-SubCell"/>
</dbReference>
<keyword evidence="4 5" id="KW-0472">Membrane</keyword>
<accession>A0A1H9X7A1</accession>
<evidence type="ECO:0000259" key="6">
    <source>
        <dbReference type="PROSITE" id="PS50929"/>
    </source>
</evidence>
<proteinExistence type="predicted"/>
<comment type="subcellular location">
    <subcellularLocation>
        <location evidence="1">Cell membrane</location>
        <topology evidence="1">Multi-pass membrane protein</topology>
    </subcellularLocation>
</comment>
<dbReference type="Gene3D" id="1.20.1560.10">
    <property type="entry name" value="ABC transporter type 1, transmembrane domain"/>
    <property type="match status" value="1"/>
</dbReference>
<feature type="transmembrane region" description="Helical" evidence="5">
    <location>
        <begin position="72"/>
        <end position="97"/>
    </location>
</feature>
<dbReference type="GO" id="GO:0140359">
    <property type="term" value="F:ABC-type transporter activity"/>
    <property type="evidence" value="ECO:0007669"/>
    <property type="project" value="InterPro"/>
</dbReference>
<evidence type="ECO:0000256" key="1">
    <source>
        <dbReference type="ARBA" id="ARBA00004651"/>
    </source>
</evidence>
<evidence type="ECO:0000256" key="3">
    <source>
        <dbReference type="ARBA" id="ARBA00022989"/>
    </source>
</evidence>
<gene>
    <name evidence="7" type="ORF">SAMN04487818_11389</name>
</gene>
<dbReference type="Proteomes" id="UP000199051">
    <property type="component" value="Unassembled WGS sequence"/>
</dbReference>
<dbReference type="InterPro" id="IPR011527">
    <property type="entry name" value="ABC1_TM_dom"/>
</dbReference>
<feature type="domain" description="ABC transmembrane type-1" evidence="6">
    <location>
        <begin position="1"/>
        <end position="126"/>
    </location>
</feature>
<dbReference type="RefSeq" id="WP_092784816.1">
    <property type="nucleotide sequence ID" value="NZ_FOGI01000013.1"/>
</dbReference>
<dbReference type="EMBL" id="FOGI01000013">
    <property type="protein sequence ID" value="SES42010.1"/>
    <property type="molecule type" value="Genomic_DNA"/>
</dbReference>
<sequence length="199" mass="20621">MAATLVVLAAVTAVLGALFTGLARRATITLAARIAADLREAVVERVLGLDTSVAQSAGSGDVASRVTEDMEIFAAAVPLISDVFSAAATVAVSFAAFGSLDWRLALAFVVVFPVYALILRWYLPRAGAGYGTGWCTTPPPRSAPSRQPPCCSTACSNHWAPCSAPPMNCNARAPPWPASPESPACRPGRPRQSVLLLGG</sequence>
<dbReference type="GO" id="GO:0005524">
    <property type="term" value="F:ATP binding"/>
    <property type="evidence" value="ECO:0007669"/>
    <property type="project" value="InterPro"/>
</dbReference>
<keyword evidence="2 5" id="KW-0812">Transmembrane</keyword>
<evidence type="ECO:0000313" key="8">
    <source>
        <dbReference type="Proteomes" id="UP000199051"/>
    </source>
</evidence>
<dbReference type="SUPFAM" id="SSF90123">
    <property type="entry name" value="ABC transporter transmembrane region"/>
    <property type="match status" value="1"/>
</dbReference>
<dbReference type="Pfam" id="PF00664">
    <property type="entry name" value="ABC_membrane"/>
    <property type="match status" value="1"/>
</dbReference>
<reference evidence="8" key="1">
    <citation type="submission" date="2016-10" db="EMBL/GenBank/DDBJ databases">
        <authorList>
            <person name="Varghese N."/>
            <person name="Submissions S."/>
        </authorList>
    </citation>
    <scope>NUCLEOTIDE SEQUENCE [LARGE SCALE GENOMIC DNA]</scope>
    <source>
        <strain evidence="8">DSM 44260</strain>
    </source>
</reference>
<evidence type="ECO:0000313" key="7">
    <source>
        <dbReference type="EMBL" id="SES42010.1"/>
    </source>
</evidence>
<evidence type="ECO:0000256" key="5">
    <source>
        <dbReference type="SAM" id="Phobius"/>
    </source>
</evidence>
<dbReference type="InterPro" id="IPR036640">
    <property type="entry name" value="ABC1_TM_sf"/>
</dbReference>
<evidence type="ECO:0000256" key="4">
    <source>
        <dbReference type="ARBA" id="ARBA00023136"/>
    </source>
</evidence>
<name>A0A1H9X7A1_9PSEU</name>
<dbReference type="AlphaFoldDB" id="A0A1H9X7A1"/>
<evidence type="ECO:0000256" key="2">
    <source>
        <dbReference type="ARBA" id="ARBA00022692"/>
    </source>
</evidence>